<dbReference type="HOGENOM" id="CLU_1933271_0_0_7"/>
<dbReference type="AlphaFoldDB" id="B9M0T5"/>
<name>B9M0T5_GEODF</name>
<sequence length="132" mass="14874">MSREVVCSNCGMLINKGEGPIDSLPDPCASCGSIARTVKLVICEKLELHEALKGKVKDKNFPSKKNPRREFFVGDEIRASDSKWMKKERNIDKDNDKYREVVVNPENGELVHHCEESLKDHIGHGSAKIKKN</sequence>
<dbReference type="EMBL" id="CP001390">
    <property type="protein sequence ID" value="ACM20938.1"/>
    <property type="molecule type" value="Genomic_DNA"/>
</dbReference>
<dbReference type="RefSeq" id="WP_012647667.1">
    <property type="nucleotide sequence ID" value="NC_011979.1"/>
</dbReference>
<proteinExistence type="predicted"/>
<organism evidence="1 2">
    <name type="scientific">Geotalea daltonii (strain DSM 22248 / JCM 15807 / FRC-32)</name>
    <name type="common">Geobacter daltonii</name>
    <dbReference type="NCBI Taxonomy" id="316067"/>
    <lineage>
        <taxon>Bacteria</taxon>
        <taxon>Pseudomonadati</taxon>
        <taxon>Thermodesulfobacteriota</taxon>
        <taxon>Desulfuromonadia</taxon>
        <taxon>Geobacterales</taxon>
        <taxon>Geobacteraceae</taxon>
        <taxon>Geotalea</taxon>
    </lineage>
</organism>
<dbReference type="eggNOG" id="ENOG5033GMC">
    <property type="taxonomic scope" value="Bacteria"/>
</dbReference>
<evidence type="ECO:0000313" key="1">
    <source>
        <dbReference type="EMBL" id="ACM20938.1"/>
    </source>
</evidence>
<accession>B9M0T5</accession>
<gene>
    <name evidence="1" type="ordered locus">Geob_2588</name>
</gene>
<protein>
    <submittedName>
        <fullName evidence="1">Uncharacterized protein</fullName>
    </submittedName>
</protein>
<dbReference type="OrthoDB" id="7066630at2"/>
<evidence type="ECO:0000313" key="2">
    <source>
        <dbReference type="Proteomes" id="UP000007721"/>
    </source>
</evidence>
<keyword evidence="2" id="KW-1185">Reference proteome</keyword>
<reference evidence="1 2" key="1">
    <citation type="submission" date="2009-01" db="EMBL/GenBank/DDBJ databases">
        <title>Complete sequence of Geobacter sp. FRC-32.</title>
        <authorList>
            <consortium name="US DOE Joint Genome Institute"/>
            <person name="Lucas S."/>
            <person name="Copeland A."/>
            <person name="Lapidus A."/>
            <person name="Glavina del Rio T."/>
            <person name="Dalin E."/>
            <person name="Tice H."/>
            <person name="Bruce D."/>
            <person name="Goodwin L."/>
            <person name="Pitluck S."/>
            <person name="Saunders E."/>
            <person name="Brettin T."/>
            <person name="Detter J.C."/>
            <person name="Han C."/>
            <person name="Larimer F."/>
            <person name="Land M."/>
            <person name="Hauser L."/>
            <person name="Kyrpides N."/>
            <person name="Ovchinnikova G."/>
            <person name="Kostka J."/>
            <person name="Richardson P."/>
        </authorList>
    </citation>
    <scope>NUCLEOTIDE SEQUENCE [LARGE SCALE GENOMIC DNA]</scope>
    <source>
        <strain evidence="2">DSM 22248 / JCM 15807 / FRC-32</strain>
    </source>
</reference>
<dbReference type="Proteomes" id="UP000007721">
    <property type="component" value="Chromosome"/>
</dbReference>
<dbReference type="KEGG" id="geo:Geob_2588"/>
<dbReference type="STRING" id="316067.Geob_2588"/>